<dbReference type="Proteomes" id="UP000789524">
    <property type="component" value="Unassembled WGS sequence"/>
</dbReference>
<evidence type="ECO:0000313" key="1">
    <source>
        <dbReference type="EMBL" id="CAG9568431.1"/>
    </source>
</evidence>
<organism evidence="1 2">
    <name type="scientific">Danaus chrysippus</name>
    <name type="common">African queen</name>
    <dbReference type="NCBI Taxonomy" id="151541"/>
    <lineage>
        <taxon>Eukaryota</taxon>
        <taxon>Metazoa</taxon>
        <taxon>Ecdysozoa</taxon>
        <taxon>Arthropoda</taxon>
        <taxon>Hexapoda</taxon>
        <taxon>Insecta</taxon>
        <taxon>Pterygota</taxon>
        <taxon>Neoptera</taxon>
        <taxon>Endopterygota</taxon>
        <taxon>Lepidoptera</taxon>
        <taxon>Glossata</taxon>
        <taxon>Ditrysia</taxon>
        <taxon>Papilionoidea</taxon>
        <taxon>Nymphalidae</taxon>
        <taxon>Danainae</taxon>
        <taxon>Danaini</taxon>
        <taxon>Danaina</taxon>
        <taxon>Danaus</taxon>
        <taxon>Anosia</taxon>
    </lineage>
</organism>
<sequence>MFTERYLICLWLLGDVKDSAVILDSKRSKSCIDTGRLHTTRLRDVFIKDMNMKELSADDLIKENSSHYNTTLPGRRPTVCTVGVCPSVPVSWL</sequence>
<evidence type="ECO:0000313" key="2">
    <source>
        <dbReference type="Proteomes" id="UP000789524"/>
    </source>
</evidence>
<reference evidence="1" key="1">
    <citation type="submission" date="2021-09" db="EMBL/GenBank/DDBJ databases">
        <authorList>
            <person name="Martin H S."/>
        </authorList>
    </citation>
    <scope>NUCLEOTIDE SEQUENCE</scope>
</reference>
<proteinExistence type="predicted"/>
<dbReference type="AlphaFoldDB" id="A0A8J2QTP4"/>
<name>A0A8J2QTP4_9NEOP</name>
<comment type="caution">
    <text evidence="1">The sequence shown here is derived from an EMBL/GenBank/DDBJ whole genome shotgun (WGS) entry which is preliminary data.</text>
</comment>
<gene>
    <name evidence="1" type="ORF">DCHRY22_LOCUS8311</name>
</gene>
<keyword evidence="2" id="KW-1185">Reference proteome</keyword>
<accession>A0A8J2QTP4</accession>
<protein>
    <submittedName>
        <fullName evidence="1">(African queen) hypothetical protein</fullName>
    </submittedName>
</protein>
<dbReference type="EMBL" id="CAKASE010000060">
    <property type="protein sequence ID" value="CAG9568431.1"/>
    <property type="molecule type" value="Genomic_DNA"/>
</dbReference>